<sequence length="90" mass="9903">MLTSSILGYTASFSAWDLGDLCYLILILGMCNSHRREFAEVKDKPFLILYTPGSTGIPKPAHVNLCSFAANAAYQLVPSLRGKPTMVNYM</sequence>
<gene>
    <name evidence="1" type="ORF">SS1G_00300</name>
</gene>
<dbReference type="KEGG" id="ssl:SS1G_00300"/>
<dbReference type="Proteomes" id="UP000001312">
    <property type="component" value="Unassembled WGS sequence"/>
</dbReference>
<evidence type="ECO:0000313" key="2">
    <source>
        <dbReference type="Proteomes" id="UP000001312"/>
    </source>
</evidence>
<name>A7E4S8_SCLS1</name>
<dbReference type="InParanoid" id="A7E4S8"/>
<reference evidence="2" key="1">
    <citation type="journal article" date="2011" name="PLoS Genet.">
        <title>Genomic analysis of the necrotrophic fungal pathogens Sclerotinia sclerotiorum and Botrytis cinerea.</title>
        <authorList>
            <person name="Amselem J."/>
            <person name="Cuomo C.A."/>
            <person name="van Kan J.A."/>
            <person name="Viaud M."/>
            <person name="Benito E.P."/>
            <person name="Couloux A."/>
            <person name="Coutinho P.M."/>
            <person name="de Vries R.P."/>
            <person name="Dyer P.S."/>
            <person name="Fillinger S."/>
            <person name="Fournier E."/>
            <person name="Gout L."/>
            <person name="Hahn M."/>
            <person name="Kohn L."/>
            <person name="Lapalu N."/>
            <person name="Plummer K.M."/>
            <person name="Pradier J.M."/>
            <person name="Quevillon E."/>
            <person name="Sharon A."/>
            <person name="Simon A."/>
            <person name="ten Have A."/>
            <person name="Tudzynski B."/>
            <person name="Tudzynski P."/>
            <person name="Wincker P."/>
            <person name="Andrew M."/>
            <person name="Anthouard V."/>
            <person name="Beever R.E."/>
            <person name="Beffa R."/>
            <person name="Benoit I."/>
            <person name="Bouzid O."/>
            <person name="Brault B."/>
            <person name="Chen Z."/>
            <person name="Choquer M."/>
            <person name="Collemare J."/>
            <person name="Cotton P."/>
            <person name="Danchin E.G."/>
            <person name="Da Silva C."/>
            <person name="Gautier A."/>
            <person name="Giraud C."/>
            <person name="Giraud T."/>
            <person name="Gonzalez C."/>
            <person name="Grossetete S."/>
            <person name="Guldener U."/>
            <person name="Henrissat B."/>
            <person name="Howlett B.J."/>
            <person name="Kodira C."/>
            <person name="Kretschmer M."/>
            <person name="Lappartient A."/>
            <person name="Leroch M."/>
            <person name="Levis C."/>
            <person name="Mauceli E."/>
            <person name="Neuveglise C."/>
            <person name="Oeser B."/>
            <person name="Pearson M."/>
            <person name="Poulain J."/>
            <person name="Poussereau N."/>
            <person name="Quesneville H."/>
            <person name="Rascle C."/>
            <person name="Schumacher J."/>
            <person name="Segurens B."/>
            <person name="Sexton A."/>
            <person name="Silva E."/>
            <person name="Sirven C."/>
            <person name="Soanes D.M."/>
            <person name="Talbot N.J."/>
            <person name="Templeton M."/>
            <person name="Yandava C."/>
            <person name="Yarden O."/>
            <person name="Zeng Q."/>
            <person name="Rollins J.A."/>
            <person name="Lebrun M.H."/>
            <person name="Dickman M."/>
        </authorList>
    </citation>
    <scope>NUCLEOTIDE SEQUENCE [LARGE SCALE GENOMIC DNA]</scope>
    <source>
        <strain evidence="2">ATCC 18683 / 1980 / Ss-1</strain>
    </source>
</reference>
<dbReference type="GeneID" id="5494860"/>
<proteinExistence type="predicted"/>
<keyword evidence="2" id="KW-1185">Reference proteome</keyword>
<accession>A7E4S8</accession>
<organism evidence="1 2">
    <name type="scientific">Sclerotinia sclerotiorum (strain ATCC 18683 / 1980 / Ss-1)</name>
    <name type="common">White mold</name>
    <name type="synonym">Whetzelinia sclerotiorum</name>
    <dbReference type="NCBI Taxonomy" id="665079"/>
    <lineage>
        <taxon>Eukaryota</taxon>
        <taxon>Fungi</taxon>
        <taxon>Dikarya</taxon>
        <taxon>Ascomycota</taxon>
        <taxon>Pezizomycotina</taxon>
        <taxon>Leotiomycetes</taxon>
        <taxon>Helotiales</taxon>
        <taxon>Sclerotiniaceae</taxon>
        <taxon>Sclerotinia</taxon>
    </lineage>
</organism>
<dbReference type="RefSeq" id="XP_001598214.1">
    <property type="nucleotide sequence ID" value="XM_001598164.1"/>
</dbReference>
<dbReference type="EMBL" id="CH476621">
    <property type="protein sequence ID" value="EDN90900.1"/>
    <property type="molecule type" value="Genomic_DNA"/>
</dbReference>
<dbReference type="SUPFAM" id="SSF56801">
    <property type="entry name" value="Acetyl-CoA synthetase-like"/>
    <property type="match status" value="1"/>
</dbReference>
<dbReference type="HOGENOM" id="CLU_2442189_0_0_1"/>
<protein>
    <submittedName>
        <fullName evidence="1">Uncharacterized protein</fullName>
    </submittedName>
</protein>
<evidence type="ECO:0000313" key="1">
    <source>
        <dbReference type="EMBL" id="EDN90900.1"/>
    </source>
</evidence>
<dbReference type="AlphaFoldDB" id="A7E4S8"/>